<keyword evidence="3" id="KW-1185">Reference proteome</keyword>
<accession>A0A564WDR6</accession>
<comment type="caution">
    <text evidence="2">The sequence shown here is derived from an EMBL/GenBank/DDBJ whole genome shotgun (WGS) entry which is preliminary data.</text>
</comment>
<evidence type="ECO:0000256" key="1">
    <source>
        <dbReference type="SAM" id="Phobius"/>
    </source>
</evidence>
<name>A0A564WDR6_9PROT</name>
<keyword evidence="1" id="KW-0812">Transmembrane</keyword>
<evidence type="ECO:0000313" key="2">
    <source>
        <dbReference type="EMBL" id="VUX46620.1"/>
    </source>
</evidence>
<organism evidence="2 3">
    <name type="scientific">Candidatus Defluviicoccus seviourii</name>
    <dbReference type="NCBI Taxonomy" id="2565273"/>
    <lineage>
        <taxon>Bacteria</taxon>
        <taxon>Pseudomonadati</taxon>
        <taxon>Pseudomonadota</taxon>
        <taxon>Alphaproteobacteria</taxon>
        <taxon>Rhodospirillales</taxon>
        <taxon>Rhodospirillaceae</taxon>
        <taxon>Defluviicoccus</taxon>
    </lineage>
</organism>
<protein>
    <submittedName>
        <fullName evidence="2">Uncharacterized protein</fullName>
    </submittedName>
</protein>
<keyword evidence="1" id="KW-0472">Membrane</keyword>
<keyword evidence="1" id="KW-1133">Transmembrane helix</keyword>
<reference evidence="2" key="1">
    <citation type="submission" date="2018-11" db="EMBL/GenBank/DDBJ databases">
        <authorList>
            <person name="Onetto C."/>
        </authorList>
    </citation>
    <scope>NUCLEOTIDE SEQUENCE [LARGE SCALE GENOMIC DNA]</scope>
</reference>
<dbReference type="AlphaFoldDB" id="A0A564WDR6"/>
<feature type="transmembrane region" description="Helical" evidence="1">
    <location>
        <begin position="28"/>
        <end position="49"/>
    </location>
</feature>
<dbReference type="EMBL" id="UXAT02000018">
    <property type="protein sequence ID" value="VUX46620.1"/>
    <property type="molecule type" value="Genomic_DNA"/>
</dbReference>
<gene>
    <name evidence="2" type="ORF">DF3PA_250029</name>
</gene>
<proteinExistence type="predicted"/>
<dbReference type="Proteomes" id="UP000326641">
    <property type="component" value="Unassembled WGS sequence"/>
</dbReference>
<evidence type="ECO:0000313" key="3">
    <source>
        <dbReference type="Proteomes" id="UP000326641"/>
    </source>
</evidence>
<sequence length="88" mass="8692">MWLGTPPPAGQGGASAAARAGALARASIAWYPLALAAQGLVAAAVGGLVHRRSKVTEATCCRCARPVRGGITLCAYCGGSPFPCALPA</sequence>